<gene>
    <name evidence="1" type="ORF">NZD89_05605</name>
</gene>
<evidence type="ECO:0000313" key="1">
    <source>
        <dbReference type="EMBL" id="WAH42904.1"/>
    </source>
</evidence>
<organism evidence="1 2">
    <name type="scientific">Alicyclobacillus fastidiosus</name>
    <dbReference type="NCBI Taxonomy" id="392011"/>
    <lineage>
        <taxon>Bacteria</taxon>
        <taxon>Bacillati</taxon>
        <taxon>Bacillota</taxon>
        <taxon>Bacilli</taxon>
        <taxon>Bacillales</taxon>
        <taxon>Alicyclobacillaceae</taxon>
        <taxon>Alicyclobacillus</taxon>
    </lineage>
</organism>
<reference evidence="1" key="1">
    <citation type="submission" date="2022-08" db="EMBL/GenBank/DDBJ databases">
        <title>Alicyclobacillus fastidiosus DSM 17978, complete genome.</title>
        <authorList>
            <person name="Wang Q."/>
            <person name="Cai R."/>
            <person name="Wang Z."/>
        </authorList>
    </citation>
    <scope>NUCLEOTIDE SEQUENCE</scope>
    <source>
        <strain evidence="1">DSM 17978</strain>
    </source>
</reference>
<sequence>MGSRRKNTVDVRYDATEVKRKGVLSFADAKTMFLRDCRHLAKQTQRWHRENLISFEKILARQDIIVDGSGAKIFEYTICSVD</sequence>
<dbReference type="EMBL" id="CP104067">
    <property type="protein sequence ID" value="WAH42904.1"/>
    <property type="molecule type" value="Genomic_DNA"/>
</dbReference>
<evidence type="ECO:0000313" key="2">
    <source>
        <dbReference type="Proteomes" id="UP001164761"/>
    </source>
</evidence>
<name>A0ABY6ZJ01_9BACL</name>
<dbReference type="Proteomes" id="UP001164761">
    <property type="component" value="Chromosome"/>
</dbReference>
<protein>
    <submittedName>
        <fullName evidence="1">Uncharacterized protein</fullName>
    </submittedName>
</protein>
<keyword evidence="2" id="KW-1185">Reference proteome</keyword>
<dbReference type="RefSeq" id="WP_268006780.1">
    <property type="nucleotide sequence ID" value="NZ_CP104067.1"/>
</dbReference>
<proteinExistence type="predicted"/>
<accession>A0ABY6ZJ01</accession>